<evidence type="ECO:0000256" key="2">
    <source>
        <dbReference type="SAM" id="Phobius"/>
    </source>
</evidence>
<proteinExistence type="predicted"/>
<name>A0A7W3SVA5_9BACL</name>
<keyword evidence="4" id="KW-1185">Reference proteome</keyword>
<keyword evidence="2" id="KW-0812">Transmembrane</keyword>
<feature type="transmembrane region" description="Helical" evidence="2">
    <location>
        <begin position="64"/>
        <end position="81"/>
    </location>
</feature>
<feature type="transmembrane region" description="Helical" evidence="2">
    <location>
        <begin position="34"/>
        <end position="52"/>
    </location>
</feature>
<evidence type="ECO:0000313" key="3">
    <source>
        <dbReference type="EMBL" id="MBA9086785.1"/>
    </source>
</evidence>
<evidence type="ECO:0000313" key="4">
    <source>
        <dbReference type="Proteomes" id="UP000567067"/>
    </source>
</evidence>
<feature type="coiled-coil region" evidence="1">
    <location>
        <begin position="87"/>
        <end position="114"/>
    </location>
</feature>
<keyword evidence="1" id="KW-0175">Coiled coil</keyword>
<feature type="transmembrane region" description="Helical" evidence="2">
    <location>
        <begin position="6"/>
        <end position="22"/>
    </location>
</feature>
<dbReference type="RefSeq" id="WP_182537186.1">
    <property type="nucleotide sequence ID" value="NZ_JACJIP010000022.1"/>
</dbReference>
<evidence type="ECO:0008006" key="5">
    <source>
        <dbReference type="Google" id="ProtNLM"/>
    </source>
</evidence>
<gene>
    <name evidence="3" type="ORF">FHR92_003265</name>
</gene>
<dbReference type="AlphaFoldDB" id="A0A7W3SVA5"/>
<protein>
    <recommendedName>
        <fullName evidence="5">Glycosyl transferase</fullName>
    </recommendedName>
</protein>
<sequence length="118" mass="13876">MITRIFFALIGLLVIFYVYNRVKKNLFSEKESMFWMLGAVVVFILSIFPKVIDQFSRILGIEYPPSLLFLCAMMFILILLLRQGQQISILSNNVKELIQRNALLEQKIMEVREKNEQD</sequence>
<keyword evidence="2" id="KW-1133">Transmembrane helix</keyword>
<comment type="caution">
    <text evidence="3">The sequence shown here is derived from an EMBL/GenBank/DDBJ whole genome shotgun (WGS) entry which is preliminary data.</text>
</comment>
<dbReference type="Pfam" id="PF10066">
    <property type="entry name" value="DUF2304"/>
    <property type="match status" value="1"/>
</dbReference>
<organism evidence="3 4">
    <name type="scientific">Fontibacillus solani</name>
    <dbReference type="NCBI Taxonomy" id="1572857"/>
    <lineage>
        <taxon>Bacteria</taxon>
        <taxon>Bacillati</taxon>
        <taxon>Bacillota</taxon>
        <taxon>Bacilli</taxon>
        <taxon>Bacillales</taxon>
        <taxon>Paenibacillaceae</taxon>
        <taxon>Fontibacillus</taxon>
    </lineage>
</organism>
<evidence type="ECO:0000256" key="1">
    <source>
        <dbReference type="SAM" id="Coils"/>
    </source>
</evidence>
<keyword evidence="2" id="KW-0472">Membrane</keyword>
<reference evidence="3 4" key="1">
    <citation type="submission" date="2020-08" db="EMBL/GenBank/DDBJ databases">
        <title>Genomic Encyclopedia of Type Strains, Phase III (KMG-III): the genomes of soil and plant-associated and newly described type strains.</title>
        <authorList>
            <person name="Whitman W."/>
        </authorList>
    </citation>
    <scope>NUCLEOTIDE SEQUENCE [LARGE SCALE GENOMIC DNA]</scope>
    <source>
        <strain evidence="3 4">CECT 8693</strain>
    </source>
</reference>
<dbReference type="Proteomes" id="UP000567067">
    <property type="component" value="Unassembled WGS sequence"/>
</dbReference>
<accession>A0A7W3SVA5</accession>
<dbReference type="InterPro" id="IPR019277">
    <property type="entry name" value="DUF2304"/>
</dbReference>
<dbReference type="EMBL" id="JACJIP010000022">
    <property type="protein sequence ID" value="MBA9086785.1"/>
    <property type="molecule type" value="Genomic_DNA"/>
</dbReference>